<proteinExistence type="predicted"/>
<gene>
    <name evidence="1" type="ORF">GJR97_12375</name>
</gene>
<organism evidence="1 2">
    <name type="scientific">Agromyces kandeliae</name>
    <dbReference type="NCBI Taxonomy" id="2666141"/>
    <lineage>
        <taxon>Bacteria</taxon>
        <taxon>Bacillati</taxon>
        <taxon>Actinomycetota</taxon>
        <taxon>Actinomycetes</taxon>
        <taxon>Micrococcales</taxon>
        <taxon>Microbacteriaceae</taxon>
        <taxon>Agromyces</taxon>
    </lineage>
</organism>
<sequence length="417" mass="44590">MAGFWARRRRGAPELQVHDADAGLATRAGSALVAADDHLRAAADELGFAEAELGFDATVQPAGVLAVARRQLTEAFRQNRLNHDASPGSAEEVRSRYLRVVDLCDAVERVLDEQAADLAERMSRARRAPDLIAGVRADILRLRARIPYARTTIDRLGARYARSALSGIESNPADAAQLLAFAEHGVGVAERRREAGRRDHADVALEASARSVRRAATLLDAVETFEVEALRAEATLASLADECRRELAAAVGAPRSPAAADAIAELQAALAALPAAGVNTDPLAHLVRLRAARIALDRALAATRERATRDQPPIPHVVHVRHAVRDADRRLDVARDAVAGHPGCIGAEALARLAESERIRVDLGHYLGSAETTVVVTDFDHRAQVIAMARRAASLASESLALARQDIGAFRAQRLGA</sequence>
<dbReference type="Proteomes" id="UP000476511">
    <property type="component" value="Unassembled WGS sequence"/>
</dbReference>
<evidence type="ECO:0000313" key="1">
    <source>
        <dbReference type="EMBL" id="MRX44517.1"/>
    </source>
</evidence>
<comment type="caution">
    <text evidence="1">The sequence shown here is derived from an EMBL/GenBank/DDBJ whole genome shotgun (WGS) entry which is preliminary data.</text>
</comment>
<reference evidence="1 2" key="1">
    <citation type="submission" date="2019-11" db="EMBL/GenBank/DDBJ databases">
        <title>Agromyces kandeliae sp. nov., isolated from mangrove soil.</title>
        <authorList>
            <person name="Wang R."/>
        </authorList>
    </citation>
    <scope>NUCLEOTIDE SEQUENCE [LARGE SCALE GENOMIC DNA]</scope>
    <source>
        <strain evidence="1 2">Q22</strain>
    </source>
</reference>
<accession>A0A6L5R5W3</accession>
<evidence type="ECO:0000313" key="2">
    <source>
        <dbReference type="Proteomes" id="UP000476511"/>
    </source>
</evidence>
<protein>
    <submittedName>
        <fullName evidence="1">Uncharacterized protein</fullName>
    </submittedName>
</protein>
<keyword evidence="2" id="KW-1185">Reference proteome</keyword>
<dbReference type="RefSeq" id="WP_154346803.1">
    <property type="nucleotide sequence ID" value="NZ_WKJD01000016.1"/>
</dbReference>
<name>A0A6L5R5W3_9MICO</name>
<dbReference type="AlphaFoldDB" id="A0A6L5R5W3"/>
<dbReference type="EMBL" id="WKJD01000016">
    <property type="protein sequence ID" value="MRX44517.1"/>
    <property type="molecule type" value="Genomic_DNA"/>
</dbReference>